<comment type="caution">
    <text evidence="2">The sequence shown here is derived from an EMBL/GenBank/DDBJ whole genome shotgun (WGS) entry which is preliminary data.</text>
</comment>
<protein>
    <submittedName>
        <fullName evidence="2">SPATA17 protein</fullName>
    </submittedName>
</protein>
<dbReference type="EMBL" id="CAJNJA010006821">
    <property type="protein sequence ID" value="CAE7216150.1"/>
    <property type="molecule type" value="Genomic_DNA"/>
</dbReference>
<feature type="compositionally biased region" description="Polar residues" evidence="1">
    <location>
        <begin position="217"/>
        <end position="230"/>
    </location>
</feature>
<dbReference type="Gene3D" id="1.20.5.190">
    <property type="match status" value="1"/>
</dbReference>
<evidence type="ECO:0000256" key="1">
    <source>
        <dbReference type="SAM" id="MobiDB-lite"/>
    </source>
</evidence>
<evidence type="ECO:0000313" key="3">
    <source>
        <dbReference type="Proteomes" id="UP000601435"/>
    </source>
</evidence>
<gene>
    <name evidence="2" type="primary">SPATA17</name>
    <name evidence="2" type="ORF">SNEC2469_LOCUS2501</name>
</gene>
<name>A0A812JXT6_9DINO</name>
<feature type="region of interest" description="Disordered" evidence="1">
    <location>
        <begin position="241"/>
        <end position="268"/>
    </location>
</feature>
<keyword evidence="3" id="KW-1185">Reference proteome</keyword>
<organism evidence="2 3">
    <name type="scientific">Symbiodinium necroappetens</name>
    <dbReference type="NCBI Taxonomy" id="1628268"/>
    <lineage>
        <taxon>Eukaryota</taxon>
        <taxon>Sar</taxon>
        <taxon>Alveolata</taxon>
        <taxon>Dinophyceae</taxon>
        <taxon>Suessiales</taxon>
        <taxon>Symbiodiniaceae</taxon>
        <taxon>Symbiodinium</taxon>
    </lineage>
</organism>
<dbReference type="PROSITE" id="PS50096">
    <property type="entry name" value="IQ"/>
    <property type="match status" value="1"/>
</dbReference>
<dbReference type="InterPro" id="IPR000048">
    <property type="entry name" value="IQ_motif_EF-hand-BS"/>
</dbReference>
<dbReference type="Proteomes" id="UP000601435">
    <property type="component" value="Unassembled WGS sequence"/>
</dbReference>
<accession>A0A812JXT6</accession>
<dbReference type="AlphaFoldDB" id="A0A812JXT6"/>
<proteinExistence type="predicted"/>
<evidence type="ECO:0000313" key="2">
    <source>
        <dbReference type="EMBL" id="CAE7216150.1"/>
    </source>
</evidence>
<reference evidence="2" key="1">
    <citation type="submission" date="2021-02" db="EMBL/GenBank/DDBJ databases">
        <authorList>
            <person name="Dougan E. K."/>
            <person name="Rhodes N."/>
            <person name="Thang M."/>
            <person name="Chan C."/>
        </authorList>
    </citation>
    <scope>NUCLEOTIDE SEQUENCE</scope>
</reference>
<dbReference type="SMART" id="SM00015">
    <property type="entry name" value="IQ"/>
    <property type="match status" value="3"/>
</dbReference>
<dbReference type="Pfam" id="PF00612">
    <property type="entry name" value="IQ"/>
    <property type="match status" value="2"/>
</dbReference>
<dbReference type="OrthoDB" id="190375at2759"/>
<sequence length="379" mass="43575">MAHFFLMQGKMDEVAKKFFAVTQEANDALPSEVAAVTKIQSVHRASQIRSVYHAVVAAALLIQRMIRGCLGRRRAKSLSIERTNKLQLHFFHHCAAMIQRLWRGWWSRLHVHDFYMRRDYLVKVEQRGQWTQDFLASEHKEKLQVAKMEEELKVRQEFDTLAGDLHHLMSTRSIPGVYNPPYSDLLPKAFEKPIEDHLRDACRVQLPMAMRRPRHTNLPSPRGSTNYGSSQAERLGYDLSAPPQDLPERAPHYSRTASTGRLRKIQGPFRSKEQIEVANIKAANTYRSIQASSAYDAVEDDRRMQERISKLTRSSPVDFAAPGRVKERGLPYKDRPLSLRGDYVELPKIRDKPPFFAALGPGKQFTDYDEQPLLPHGHV</sequence>
<feature type="region of interest" description="Disordered" evidence="1">
    <location>
        <begin position="211"/>
        <end position="230"/>
    </location>
</feature>